<dbReference type="PANTHER" id="PTHR35864:SF1">
    <property type="entry name" value="ZINC METALLOPROTEASE YWHC-RELATED"/>
    <property type="match status" value="1"/>
</dbReference>
<dbReference type="InterPro" id="IPR000058">
    <property type="entry name" value="Znf_AN1"/>
</dbReference>
<evidence type="ECO:0000259" key="5">
    <source>
        <dbReference type="PROSITE" id="PS51039"/>
    </source>
</evidence>
<feature type="transmembrane region" description="Helical" evidence="4">
    <location>
        <begin position="201"/>
        <end position="223"/>
    </location>
</feature>
<feature type="transmembrane region" description="Helical" evidence="4">
    <location>
        <begin position="235"/>
        <end position="252"/>
    </location>
</feature>
<feature type="transmembrane region" description="Helical" evidence="4">
    <location>
        <begin position="174"/>
        <end position="194"/>
    </location>
</feature>
<evidence type="ECO:0000256" key="2">
    <source>
        <dbReference type="ARBA" id="ARBA00022771"/>
    </source>
</evidence>
<name>A0A7C5Q8V8_CALS0</name>
<dbReference type="InterPro" id="IPR035896">
    <property type="entry name" value="AN1-like_Znf"/>
</dbReference>
<feature type="transmembrane region" description="Helical" evidence="4">
    <location>
        <begin position="133"/>
        <end position="154"/>
    </location>
</feature>
<reference evidence="6" key="1">
    <citation type="journal article" date="2020" name="mSystems">
        <title>Genome- and Community-Level Interaction Insights into Carbon Utilization and Element Cycling Functions of Hydrothermarchaeota in Hydrothermal Sediment.</title>
        <authorList>
            <person name="Zhou Z."/>
            <person name="Liu Y."/>
            <person name="Xu W."/>
            <person name="Pan J."/>
            <person name="Luo Z.H."/>
            <person name="Li M."/>
        </authorList>
    </citation>
    <scope>NUCLEOTIDE SEQUENCE [LARGE SCALE GENOMIC DNA]</scope>
    <source>
        <strain evidence="6">SpSt-1056</strain>
    </source>
</reference>
<organism evidence="6">
    <name type="scientific">Caldiarchaeum subterraneum</name>
    <dbReference type="NCBI Taxonomy" id="311458"/>
    <lineage>
        <taxon>Archaea</taxon>
        <taxon>Nitrososphaerota</taxon>
        <taxon>Candidatus Caldarchaeales</taxon>
        <taxon>Candidatus Caldarchaeaceae</taxon>
        <taxon>Candidatus Caldarchaeum</taxon>
    </lineage>
</organism>
<keyword evidence="1" id="KW-0479">Metal-binding</keyword>
<feature type="transmembrane region" description="Helical" evidence="4">
    <location>
        <begin position="102"/>
        <end position="121"/>
    </location>
</feature>
<dbReference type="SUPFAM" id="SSF118310">
    <property type="entry name" value="AN1-like Zinc finger"/>
    <property type="match status" value="1"/>
</dbReference>
<dbReference type="Pfam" id="PF01428">
    <property type="entry name" value="zf-AN1"/>
    <property type="match status" value="1"/>
</dbReference>
<comment type="caution">
    <text evidence="6">The sequence shown here is derived from an EMBL/GenBank/DDBJ whole genome shotgun (WGS) entry which is preliminary data.</text>
</comment>
<feature type="transmembrane region" description="Helical" evidence="4">
    <location>
        <begin position="76"/>
        <end position="96"/>
    </location>
</feature>
<keyword evidence="2" id="KW-0863">Zinc-finger</keyword>
<dbReference type="CDD" id="cd05709">
    <property type="entry name" value="S2P-M50"/>
    <property type="match status" value="1"/>
</dbReference>
<dbReference type="AlphaFoldDB" id="A0A7C5Q8V8"/>
<proteinExistence type="predicted"/>
<accession>A0A7C5Q8V8</accession>
<dbReference type="SMART" id="SM00154">
    <property type="entry name" value="ZnF_AN1"/>
    <property type="match status" value="1"/>
</dbReference>
<dbReference type="InterPro" id="IPR052348">
    <property type="entry name" value="Metallopeptidase_M50B"/>
</dbReference>
<keyword evidence="4" id="KW-0812">Transmembrane</keyword>
<dbReference type="PROSITE" id="PS51039">
    <property type="entry name" value="ZF_AN1"/>
    <property type="match status" value="1"/>
</dbReference>
<dbReference type="Gene3D" id="4.10.1110.10">
    <property type="entry name" value="AN1-like Zinc finger"/>
    <property type="match status" value="1"/>
</dbReference>
<keyword evidence="3" id="KW-0862">Zinc</keyword>
<gene>
    <name evidence="6" type="ORF">ENM11_01150</name>
</gene>
<evidence type="ECO:0000256" key="1">
    <source>
        <dbReference type="ARBA" id="ARBA00022723"/>
    </source>
</evidence>
<evidence type="ECO:0000313" key="6">
    <source>
        <dbReference type="EMBL" id="HHK67750.1"/>
    </source>
</evidence>
<dbReference type="EMBL" id="DRWN01000013">
    <property type="protein sequence ID" value="HHK67750.1"/>
    <property type="molecule type" value="Genomic_DNA"/>
</dbReference>
<keyword evidence="4" id="KW-1133">Transmembrane helix</keyword>
<evidence type="ECO:0000256" key="3">
    <source>
        <dbReference type="ARBA" id="ARBA00022833"/>
    </source>
</evidence>
<dbReference type="PANTHER" id="PTHR35864">
    <property type="entry name" value="ZINC METALLOPROTEASE MJ0611-RELATED"/>
    <property type="match status" value="1"/>
</dbReference>
<feature type="domain" description="AN1-type" evidence="5">
    <location>
        <begin position="1"/>
        <end position="47"/>
    </location>
</feature>
<protein>
    <recommendedName>
        <fullName evidence="5">AN1-type domain-containing protein</fullName>
    </recommendedName>
</protein>
<keyword evidence="4" id="KW-0472">Membrane</keyword>
<evidence type="ECO:0000256" key="4">
    <source>
        <dbReference type="SAM" id="Phobius"/>
    </source>
</evidence>
<sequence length="254" mass="27539">MFGLTRCAVCGVDELLPFRCRYCGRNFCSQHRLPENHGCDAVALPSPAEIRSRESKVLKSEPKVVRRRSAWTSSEALHLAVASAAVCLAGIGFTGGFLSFQLMSWMLLLGFVASFVGHELAHKLTAVRKGLWARFRIFPAGLLATIITAVLPVPFKVIMPGAVEIYGRQSLRDYGQIALAGPLFNIVLCLLLFITGRVTSLGVLHAVASVNAFLAFFNLLPIPPLDGEKVFSSSKVVWAVLFAASIAVLLVLQL</sequence>
<dbReference type="GO" id="GO:0008270">
    <property type="term" value="F:zinc ion binding"/>
    <property type="evidence" value="ECO:0007669"/>
    <property type="project" value="UniProtKB-KW"/>
</dbReference>